<name>A0A2P4XGF5_9STRA</name>
<sequence length="216" mass="24859">MTVKWWPKDLLYVTDVTNRLPMARLGLKTPYELLHRKKPSGLALWIWGTTCYAHVPKTKRKDPKLSDRAIQFKLLGLSHNYKEYCVLDVKGNRYLIARNVKFNSEGTAAMIKRLFSIEDSSVDQREEIIIRNVGKRLRGDLEVKEISSELVTQPSTSRVWVDIGTLKKRQKTPNLRLKDYMTRLNAVATDTVRIPIPKSIKETRLAHTLSNGSVQN</sequence>
<proteinExistence type="predicted"/>
<evidence type="ECO:0000313" key="2">
    <source>
        <dbReference type="EMBL" id="POM64626.1"/>
    </source>
</evidence>
<evidence type="ECO:0000259" key="1">
    <source>
        <dbReference type="Pfam" id="PF25597"/>
    </source>
</evidence>
<comment type="caution">
    <text evidence="2">The sequence shown here is derived from an EMBL/GenBank/DDBJ whole genome shotgun (WGS) entry which is preliminary data.</text>
</comment>
<protein>
    <submittedName>
        <fullName evidence="2">Retroelement pol Polyprotein-like</fullName>
    </submittedName>
</protein>
<organism evidence="2 3">
    <name type="scientific">Phytophthora palmivora</name>
    <dbReference type="NCBI Taxonomy" id="4796"/>
    <lineage>
        <taxon>Eukaryota</taxon>
        <taxon>Sar</taxon>
        <taxon>Stramenopiles</taxon>
        <taxon>Oomycota</taxon>
        <taxon>Peronosporomycetes</taxon>
        <taxon>Peronosporales</taxon>
        <taxon>Peronosporaceae</taxon>
        <taxon>Phytophthora</taxon>
    </lineage>
</organism>
<dbReference type="Pfam" id="PF25597">
    <property type="entry name" value="SH3_retrovirus"/>
    <property type="match status" value="1"/>
</dbReference>
<dbReference type="Proteomes" id="UP000237271">
    <property type="component" value="Unassembled WGS sequence"/>
</dbReference>
<feature type="domain" description="Retroviral polymerase SH3-like" evidence="1">
    <location>
        <begin position="50"/>
        <end position="105"/>
    </location>
</feature>
<evidence type="ECO:0000313" key="3">
    <source>
        <dbReference type="Proteomes" id="UP000237271"/>
    </source>
</evidence>
<dbReference type="InterPro" id="IPR057670">
    <property type="entry name" value="SH3_retrovirus"/>
</dbReference>
<dbReference type="OrthoDB" id="89942at2759"/>
<accession>A0A2P4XGF5</accession>
<gene>
    <name evidence="2" type="ORF">PHPALM_19821</name>
</gene>
<reference evidence="2 3" key="1">
    <citation type="journal article" date="2017" name="Genome Biol. Evol.">
        <title>Phytophthora megakarya and P. palmivora, closely related causal agents of cacao black pod rot, underwent increases in genome sizes and gene numbers by different mechanisms.</title>
        <authorList>
            <person name="Ali S.S."/>
            <person name="Shao J."/>
            <person name="Lary D.J."/>
            <person name="Kronmiller B."/>
            <person name="Shen D."/>
            <person name="Strem M.D."/>
            <person name="Amoako-Attah I."/>
            <person name="Akrofi A.Y."/>
            <person name="Begoude B.A."/>
            <person name="Ten Hoopen G.M."/>
            <person name="Coulibaly K."/>
            <person name="Kebe B.I."/>
            <person name="Melnick R.L."/>
            <person name="Guiltinan M.J."/>
            <person name="Tyler B.M."/>
            <person name="Meinhardt L.W."/>
            <person name="Bailey B.A."/>
        </authorList>
    </citation>
    <scope>NUCLEOTIDE SEQUENCE [LARGE SCALE GENOMIC DNA]</scope>
    <source>
        <strain evidence="3">sbr112.9</strain>
    </source>
</reference>
<keyword evidence="3" id="KW-1185">Reference proteome</keyword>
<dbReference type="AlphaFoldDB" id="A0A2P4XGF5"/>
<dbReference type="EMBL" id="NCKW01011069">
    <property type="protein sequence ID" value="POM64626.1"/>
    <property type="molecule type" value="Genomic_DNA"/>
</dbReference>